<dbReference type="OrthoDB" id="9779263at2"/>
<keyword evidence="2" id="KW-0808">Transferase</keyword>
<evidence type="ECO:0000313" key="3">
    <source>
        <dbReference type="Proteomes" id="UP000305398"/>
    </source>
</evidence>
<dbReference type="Gene3D" id="3.90.550.10">
    <property type="entry name" value="Spore Coat Polysaccharide Biosynthesis Protein SpsA, Chain A"/>
    <property type="match status" value="1"/>
</dbReference>
<proteinExistence type="predicted"/>
<dbReference type="Pfam" id="PF12804">
    <property type="entry name" value="NTP_transf_3"/>
    <property type="match status" value="1"/>
</dbReference>
<evidence type="ECO:0000313" key="2">
    <source>
        <dbReference type="EMBL" id="QDA58716.1"/>
    </source>
</evidence>
<feature type="domain" description="MobA-like NTP transferase" evidence="1">
    <location>
        <begin position="16"/>
        <end position="178"/>
    </location>
</feature>
<dbReference type="GO" id="GO:0016779">
    <property type="term" value="F:nucleotidyltransferase activity"/>
    <property type="evidence" value="ECO:0007669"/>
    <property type="project" value="UniProtKB-ARBA"/>
</dbReference>
<dbReference type="CDD" id="cd04182">
    <property type="entry name" value="GT_2_like_f"/>
    <property type="match status" value="1"/>
</dbReference>
<dbReference type="EMBL" id="CP040896">
    <property type="protein sequence ID" value="QDA58716.1"/>
    <property type="molecule type" value="Genomic_DNA"/>
</dbReference>
<dbReference type="Proteomes" id="UP000305398">
    <property type="component" value="Chromosome"/>
</dbReference>
<keyword evidence="3" id="KW-1185">Reference proteome</keyword>
<accession>A0A5B7ZW24</accession>
<protein>
    <submittedName>
        <fullName evidence="2">Nucleotidyltransferase family protein</fullName>
    </submittedName>
</protein>
<organism evidence="2 3">
    <name type="scientific">Hymenobacter jejuensis</name>
    <dbReference type="NCBI Taxonomy" id="2502781"/>
    <lineage>
        <taxon>Bacteria</taxon>
        <taxon>Pseudomonadati</taxon>
        <taxon>Bacteroidota</taxon>
        <taxon>Cytophagia</taxon>
        <taxon>Cytophagales</taxon>
        <taxon>Hymenobacteraceae</taxon>
        <taxon>Hymenobacter</taxon>
    </lineage>
</organism>
<dbReference type="RefSeq" id="WP_139513629.1">
    <property type="nucleotide sequence ID" value="NZ_CP040896.1"/>
</dbReference>
<dbReference type="PANTHER" id="PTHR43777:SF1">
    <property type="entry name" value="MOLYBDENUM COFACTOR CYTIDYLYLTRANSFERASE"/>
    <property type="match status" value="1"/>
</dbReference>
<sequence length="211" mass="22046">MTAASNERSASVGLMLLAAGASSRLGQPKQLVQFQGKSLLRRAAEAAVASGCHPIVVVTGSLHNELLPELEALPVTAVPNPQWQEGMSSSIRAGLAALEAQTTSGALRAVVVMLCDQPFVNELIIKGLVDGFNSAKVPAVASAYGGRVGVPALFGQQLFPALRTLAGPEGARDLLRQHTADLLRVPFPEGAIDVDTPAQYRQLLQQAAPPQ</sequence>
<reference evidence="2 3" key="1">
    <citation type="submission" date="2019-06" db="EMBL/GenBank/DDBJ databases">
        <authorList>
            <person name="Srinivasan S."/>
        </authorList>
    </citation>
    <scope>NUCLEOTIDE SEQUENCE [LARGE SCALE GENOMIC DNA]</scope>
    <source>
        <strain evidence="2 3">17J68-5</strain>
    </source>
</reference>
<evidence type="ECO:0000259" key="1">
    <source>
        <dbReference type="Pfam" id="PF12804"/>
    </source>
</evidence>
<dbReference type="InterPro" id="IPR029044">
    <property type="entry name" value="Nucleotide-diphossugar_trans"/>
</dbReference>
<name>A0A5B7ZW24_9BACT</name>
<dbReference type="AlphaFoldDB" id="A0A5B7ZW24"/>
<dbReference type="InterPro" id="IPR025877">
    <property type="entry name" value="MobA-like_NTP_Trfase"/>
</dbReference>
<dbReference type="PANTHER" id="PTHR43777">
    <property type="entry name" value="MOLYBDENUM COFACTOR CYTIDYLYLTRANSFERASE"/>
    <property type="match status" value="1"/>
</dbReference>
<dbReference type="SUPFAM" id="SSF53448">
    <property type="entry name" value="Nucleotide-diphospho-sugar transferases"/>
    <property type="match status" value="1"/>
</dbReference>
<dbReference type="KEGG" id="hyj:FHG12_00745"/>
<gene>
    <name evidence="2" type="ORF">FHG12_00745</name>
</gene>